<dbReference type="PANTHER" id="PTHR34107">
    <property type="entry name" value="SLL0198 PROTEIN-RELATED"/>
    <property type="match status" value="1"/>
</dbReference>
<dbReference type="GO" id="GO:0004519">
    <property type="term" value="F:endonuclease activity"/>
    <property type="evidence" value="ECO:0007669"/>
    <property type="project" value="UniProtKB-KW"/>
</dbReference>
<dbReference type="OrthoDB" id="273336at2"/>
<reference evidence="3" key="1">
    <citation type="submission" date="2016-10" db="EMBL/GenBank/DDBJ databases">
        <authorList>
            <person name="Varghese N."/>
            <person name="Submissions S."/>
        </authorList>
    </citation>
    <scope>NUCLEOTIDE SEQUENCE [LARGE SCALE GENOMIC DNA]</scope>
    <source>
        <strain evidence="3">DSM 26348</strain>
    </source>
</reference>
<keyword evidence="3" id="KW-1185">Reference proteome</keyword>
<dbReference type="Proteomes" id="UP000199518">
    <property type="component" value="Unassembled WGS sequence"/>
</dbReference>
<evidence type="ECO:0000313" key="3">
    <source>
        <dbReference type="Proteomes" id="UP000199518"/>
    </source>
</evidence>
<dbReference type="InterPro" id="IPR012296">
    <property type="entry name" value="Nuclease_put_TT1808"/>
</dbReference>
<proteinExistence type="predicted"/>
<sequence length="191" mass="21366">MVQRVMTADDFVEQRSELPDAGQWAELIRGVPVAFPPPDLEHGNIVLNLSKAFSEYVHRTLIGYACFDLGLHVERRPDTVFFPAVSYFTSGERFSEMDKEVTESVPAIVIELLTTNERRRSISERTGVFQRHGVETIWLIDPSQRIAHVIRKGGAAPRRLSETDLLTGDNVLPGFSVEVGSLFAVPDWAAD</sequence>
<dbReference type="InterPro" id="IPR011335">
    <property type="entry name" value="Restrct_endonuc-II-like"/>
</dbReference>
<evidence type="ECO:0000313" key="2">
    <source>
        <dbReference type="EMBL" id="SFH67555.1"/>
    </source>
</evidence>
<dbReference type="EMBL" id="FOQD01000002">
    <property type="protein sequence ID" value="SFH67555.1"/>
    <property type="molecule type" value="Genomic_DNA"/>
</dbReference>
<feature type="domain" description="Putative restriction endonuclease" evidence="1">
    <location>
        <begin position="16"/>
        <end position="179"/>
    </location>
</feature>
<keyword evidence="2" id="KW-0378">Hydrolase</keyword>
<dbReference type="Gene3D" id="3.90.1570.10">
    <property type="entry name" value="tt1808, chain A"/>
    <property type="match status" value="1"/>
</dbReference>
<accession>A0A1I3BZ27</accession>
<gene>
    <name evidence="2" type="ORF">SAMN05421753_10210</name>
</gene>
<dbReference type="Pfam" id="PF05685">
    <property type="entry name" value="Uma2"/>
    <property type="match status" value="1"/>
</dbReference>
<keyword evidence="2" id="KW-0255">Endonuclease</keyword>
<name>A0A1I3BZ27_9PLAN</name>
<keyword evidence="2" id="KW-0540">Nuclease</keyword>
<organism evidence="2 3">
    <name type="scientific">Planctomicrobium piriforme</name>
    <dbReference type="NCBI Taxonomy" id="1576369"/>
    <lineage>
        <taxon>Bacteria</taxon>
        <taxon>Pseudomonadati</taxon>
        <taxon>Planctomycetota</taxon>
        <taxon>Planctomycetia</taxon>
        <taxon>Planctomycetales</taxon>
        <taxon>Planctomycetaceae</taxon>
        <taxon>Planctomicrobium</taxon>
    </lineage>
</organism>
<dbReference type="STRING" id="1576369.SAMN05421753_10210"/>
<dbReference type="SUPFAM" id="SSF52980">
    <property type="entry name" value="Restriction endonuclease-like"/>
    <property type="match status" value="1"/>
</dbReference>
<dbReference type="AlphaFoldDB" id="A0A1I3BZ27"/>
<dbReference type="InterPro" id="IPR008538">
    <property type="entry name" value="Uma2"/>
</dbReference>
<dbReference type="CDD" id="cd06260">
    <property type="entry name" value="DUF820-like"/>
    <property type="match status" value="1"/>
</dbReference>
<evidence type="ECO:0000259" key="1">
    <source>
        <dbReference type="Pfam" id="PF05685"/>
    </source>
</evidence>
<dbReference type="RefSeq" id="WP_092047720.1">
    <property type="nucleotide sequence ID" value="NZ_FOQD01000002.1"/>
</dbReference>
<dbReference type="PANTHER" id="PTHR34107:SF4">
    <property type="entry name" value="SLL1222 PROTEIN"/>
    <property type="match status" value="1"/>
</dbReference>
<protein>
    <submittedName>
        <fullName evidence="2">Endonuclease, Uma2 family (Restriction endonuclease fold)</fullName>
    </submittedName>
</protein>